<keyword evidence="4" id="KW-1185">Reference proteome</keyword>
<keyword evidence="3" id="KW-0413">Isomerase</keyword>
<evidence type="ECO:0000313" key="3">
    <source>
        <dbReference type="EMBL" id="MBB3809793.1"/>
    </source>
</evidence>
<dbReference type="EMBL" id="JACICC010000004">
    <property type="protein sequence ID" value="MBB3809793.1"/>
    <property type="molecule type" value="Genomic_DNA"/>
</dbReference>
<evidence type="ECO:0000259" key="2">
    <source>
        <dbReference type="Pfam" id="PF01370"/>
    </source>
</evidence>
<feature type="region of interest" description="Disordered" evidence="1">
    <location>
        <begin position="118"/>
        <end position="137"/>
    </location>
</feature>
<organism evidence="3 4">
    <name type="scientific">Pseudochelatococcus contaminans</name>
    <dbReference type="NCBI Taxonomy" id="1538103"/>
    <lineage>
        <taxon>Bacteria</taxon>
        <taxon>Pseudomonadati</taxon>
        <taxon>Pseudomonadota</taxon>
        <taxon>Alphaproteobacteria</taxon>
        <taxon>Hyphomicrobiales</taxon>
        <taxon>Chelatococcaceae</taxon>
        <taxon>Pseudochelatococcus</taxon>
    </lineage>
</organism>
<dbReference type="EC" id="5.1.3.2" evidence="3"/>
<sequence>MRILLTGATGFIGRHLTKALLRDGHTVRVALRDDRPIPAGVESAVVGDIGGSPDWRTALAGVDGVIHAAGIAHAGPGVAVERYQRVNHAATLHLAHAARGRAGRFILLSSIRAQSGPSSASILTEADDPRPTDDYGRSKLAAERGLAEIDDLPAAALRPVLVYGDDVRGNMGALIRLARLPFPLPLGALDAPRSLVAVETVAAAVQHLLTTNDSEGKPLSGPFLVADPEPIDVPGMLTALREGFGRRPWLFSPPVPALRGALSLAGRADMLDRLNSPLVAKGVRLMESGFTPAVSSRQGLVSLARRLAGDVRNRE</sequence>
<dbReference type="InterPro" id="IPR001509">
    <property type="entry name" value="Epimerase_deHydtase"/>
</dbReference>
<reference evidence="3 4" key="1">
    <citation type="submission" date="2020-08" db="EMBL/GenBank/DDBJ databases">
        <title>Genomic Encyclopedia of Type Strains, Phase IV (KMG-IV): sequencing the most valuable type-strain genomes for metagenomic binning, comparative biology and taxonomic classification.</title>
        <authorList>
            <person name="Goeker M."/>
        </authorList>
    </citation>
    <scope>NUCLEOTIDE SEQUENCE [LARGE SCALE GENOMIC DNA]</scope>
    <source>
        <strain evidence="3 4">DSM 28760</strain>
    </source>
</reference>
<protein>
    <submittedName>
        <fullName evidence="3">UDP-glucose 4-epimerase</fullName>
        <ecNumber evidence="3">5.1.3.2</ecNumber>
    </submittedName>
</protein>
<proteinExistence type="predicted"/>
<dbReference type="InterPro" id="IPR036291">
    <property type="entry name" value="NAD(P)-bd_dom_sf"/>
</dbReference>
<dbReference type="InterPro" id="IPR050177">
    <property type="entry name" value="Lipid_A_modif_metabolic_enz"/>
</dbReference>
<comment type="caution">
    <text evidence="3">The sequence shown here is derived from an EMBL/GenBank/DDBJ whole genome shotgun (WGS) entry which is preliminary data.</text>
</comment>
<dbReference type="Pfam" id="PF01370">
    <property type="entry name" value="Epimerase"/>
    <property type="match status" value="1"/>
</dbReference>
<dbReference type="SUPFAM" id="SSF51735">
    <property type="entry name" value="NAD(P)-binding Rossmann-fold domains"/>
    <property type="match status" value="1"/>
</dbReference>
<name>A0A7W6EH21_9HYPH</name>
<feature type="domain" description="NAD-dependent epimerase/dehydratase" evidence="2">
    <location>
        <begin position="3"/>
        <end position="216"/>
    </location>
</feature>
<dbReference type="Gene3D" id="3.40.50.720">
    <property type="entry name" value="NAD(P)-binding Rossmann-like Domain"/>
    <property type="match status" value="1"/>
</dbReference>
<accession>A0A7W6EH21</accession>
<dbReference type="PANTHER" id="PTHR43245:SF58">
    <property type="entry name" value="BLL5923 PROTEIN"/>
    <property type="match status" value="1"/>
</dbReference>
<dbReference type="PANTHER" id="PTHR43245">
    <property type="entry name" value="BIFUNCTIONAL POLYMYXIN RESISTANCE PROTEIN ARNA"/>
    <property type="match status" value="1"/>
</dbReference>
<feature type="compositionally biased region" description="Basic and acidic residues" evidence="1">
    <location>
        <begin position="127"/>
        <end position="137"/>
    </location>
</feature>
<dbReference type="GO" id="GO:0003978">
    <property type="term" value="F:UDP-glucose 4-epimerase activity"/>
    <property type="evidence" value="ECO:0007669"/>
    <property type="project" value="UniProtKB-EC"/>
</dbReference>
<dbReference type="AlphaFoldDB" id="A0A7W6EH21"/>
<gene>
    <name evidence="3" type="ORF">FHS81_001881</name>
</gene>
<evidence type="ECO:0000313" key="4">
    <source>
        <dbReference type="Proteomes" id="UP000537592"/>
    </source>
</evidence>
<dbReference type="Proteomes" id="UP000537592">
    <property type="component" value="Unassembled WGS sequence"/>
</dbReference>
<evidence type="ECO:0000256" key="1">
    <source>
        <dbReference type="SAM" id="MobiDB-lite"/>
    </source>
</evidence>